<protein>
    <submittedName>
        <fullName evidence="3">RNA ligase</fullName>
    </submittedName>
</protein>
<dbReference type="InterPro" id="IPR021122">
    <property type="entry name" value="RNA_ligase_dom_REL/Rnl2"/>
</dbReference>
<evidence type="ECO:0000313" key="4">
    <source>
        <dbReference type="Proteomes" id="UP000318704"/>
    </source>
</evidence>
<dbReference type="InterPro" id="IPR052732">
    <property type="entry name" value="Cell-binding_unc_protein"/>
</dbReference>
<dbReference type="Gene3D" id="3.30.470.30">
    <property type="entry name" value="DNA ligase/mRNA capping enzyme"/>
    <property type="match status" value="1"/>
</dbReference>
<dbReference type="PANTHER" id="PTHR43883:SF1">
    <property type="entry name" value="GLUCONOKINASE"/>
    <property type="match status" value="1"/>
</dbReference>
<dbReference type="KEGG" id="gaw:V144x_19400"/>
<dbReference type="Proteomes" id="UP000318704">
    <property type="component" value="Chromosome"/>
</dbReference>
<dbReference type="GO" id="GO:0016874">
    <property type="term" value="F:ligase activity"/>
    <property type="evidence" value="ECO:0007669"/>
    <property type="project" value="UniProtKB-KW"/>
</dbReference>
<dbReference type="AlphaFoldDB" id="A0A517VTZ7"/>
<proteinExistence type="predicted"/>
<evidence type="ECO:0000256" key="1">
    <source>
        <dbReference type="SAM" id="MobiDB-lite"/>
    </source>
</evidence>
<dbReference type="PANTHER" id="PTHR43883">
    <property type="entry name" value="SLR0207 PROTEIN"/>
    <property type="match status" value="1"/>
</dbReference>
<sequence>MGSSNEEFTKYPRTPHLFGSTGTDDDKHLGEQESIKFISDESLIVEEKIDGTNVGIHFKPDGQMVLQCRGHIITEGMHPQYDLFKQWAVVKRSVLEKMLECNFILFGEWVYAKHSIHYQRLPHYFFEFDIYDKQARVFLSLKRRLMLLEGTGIETVPVIYTGALKKKQLEKLIEPSAFNSEFENPLTNQIDNLMEGLYLRTESEGVVSKRAKFVRPEFVEKIKQSQHWQHQALIPNLLSKEADIWS</sequence>
<dbReference type="Pfam" id="PF09414">
    <property type="entry name" value="RNA_ligase"/>
    <property type="match status" value="1"/>
</dbReference>
<keyword evidence="3" id="KW-0436">Ligase</keyword>
<organism evidence="3 4">
    <name type="scientific">Gimesia aquarii</name>
    <dbReference type="NCBI Taxonomy" id="2527964"/>
    <lineage>
        <taxon>Bacteria</taxon>
        <taxon>Pseudomonadati</taxon>
        <taxon>Planctomycetota</taxon>
        <taxon>Planctomycetia</taxon>
        <taxon>Planctomycetales</taxon>
        <taxon>Planctomycetaceae</taxon>
        <taxon>Gimesia</taxon>
    </lineage>
</organism>
<gene>
    <name evidence="3" type="ORF">V144x_19400</name>
</gene>
<name>A0A517VTZ7_9PLAN</name>
<evidence type="ECO:0000259" key="2">
    <source>
        <dbReference type="Pfam" id="PF09414"/>
    </source>
</evidence>
<dbReference type="RefSeq" id="WP_144984684.1">
    <property type="nucleotide sequence ID" value="NZ_CP037920.1"/>
</dbReference>
<feature type="region of interest" description="Disordered" evidence="1">
    <location>
        <begin position="1"/>
        <end position="26"/>
    </location>
</feature>
<reference evidence="3 4" key="1">
    <citation type="submission" date="2019-03" db="EMBL/GenBank/DDBJ databases">
        <title>Deep-cultivation of Planctomycetes and their phenomic and genomic characterization uncovers novel biology.</title>
        <authorList>
            <person name="Wiegand S."/>
            <person name="Jogler M."/>
            <person name="Boedeker C."/>
            <person name="Pinto D."/>
            <person name="Vollmers J."/>
            <person name="Rivas-Marin E."/>
            <person name="Kohn T."/>
            <person name="Peeters S.H."/>
            <person name="Heuer A."/>
            <person name="Rast P."/>
            <person name="Oberbeckmann S."/>
            <person name="Bunk B."/>
            <person name="Jeske O."/>
            <person name="Meyerdierks A."/>
            <person name="Storesund J.E."/>
            <person name="Kallscheuer N."/>
            <person name="Luecker S."/>
            <person name="Lage O.M."/>
            <person name="Pohl T."/>
            <person name="Merkel B.J."/>
            <person name="Hornburger P."/>
            <person name="Mueller R.-W."/>
            <person name="Bruemmer F."/>
            <person name="Labrenz M."/>
            <person name="Spormann A.M."/>
            <person name="Op den Camp H."/>
            <person name="Overmann J."/>
            <person name="Amann R."/>
            <person name="Jetten M.S.M."/>
            <person name="Mascher T."/>
            <person name="Medema M.H."/>
            <person name="Devos D.P."/>
            <person name="Kaster A.-K."/>
            <person name="Ovreas L."/>
            <person name="Rohde M."/>
            <person name="Galperin M.Y."/>
            <person name="Jogler C."/>
        </authorList>
    </citation>
    <scope>NUCLEOTIDE SEQUENCE [LARGE SCALE GENOMIC DNA]</scope>
    <source>
        <strain evidence="3 4">V144</strain>
    </source>
</reference>
<accession>A0A517VTZ7</accession>
<feature type="domain" description="RNA ligase" evidence="2">
    <location>
        <begin position="42"/>
        <end position="213"/>
    </location>
</feature>
<dbReference type="SUPFAM" id="SSF56091">
    <property type="entry name" value="DNA ligase/mRNA capping enzyme, catalytic domain"/>
    <property type="match status" value="1"/>
</dbReference>
<evidence type="ECO:0000313" key="3">
    <source>
        <dbReference type="EMBL" id="QDT96483.1"/>
    </source>
</evidence>
<dbReference type="EMBL" id="CP037920">
    <property type="protein sequence ID" value="QDT96483.1"/>
    <property type="molecule type" value="Genomic_DNA"/>
</dbReference>